<dbReference type="PANTHER" id="PTHR21666">
    <property type="entry name" value="PEPTIDASE-RELATED"/>
    <property type="match status" value="1"/>
</dbReference>
<organism evidence="4 5">
    <name type="scientific">Campylobacter estrildidarum</name>
    <dbReference type="NCBI Taxonomy" id="2510189"/>
    <lineage>
        <taxon>Bacteria</taxon>
        <taxon>Pseudomonadati</taxon>
        <taxon>Campylobacterota</taxon>
        <taxon>Epsilonproteobacteria</taxon>
        <taxon>Campylobacterales</taxon>
        <taxon>Campylobacteraceae</taxon>
        <taxon>Campylobacter</taxon>
    </lineage>
</organism>
<feature type="domain" description="M23ase beta-sheet core" evidence="3">
    <location>
        <begin position="333"/>
        <end position="426"/>
    </location>
</feature>
<evidence type="ECO:0000313" key="5">
    <source>
        <dbReference type="Proteomes" id="UP000308838"/>
    </source>
</evidence>
<feature type="transmembrane region" description="Helical" evidence="2">
    <location>
        <begin position="9"/>
        <end position="25"/>
    </location>
</feature>
<dbReference type="Proteomes" id="UP000308838">
    <property type="component" value="Unassembled WGS sequence"/>
</dbReference>
<keyword evidence="1" id="KW-0732">Signal</keyword>
<dbReference type="CDD" id="cd12797">
    <property type="entry name" value="M23_peptidase"/>
    <property type="match status" value="1"/>
</dbReference>
<dbReference type="GO" id="GO:0004222">
    <property type="term" value="F:metalloendopeptidase activity"/>
    <property type="evidence" value="ECO:0007669"/>
    <property type="project" value="TreeGrafter"/>
</dbReference>
<comment type="caution">
    <text evidence="4">The sequence shown here is derived from an EMBL/GenBank/DDBJ whole genome shotgun (WGS) entry which is preliminary data.</text>
</comment>
<evidence type="ECO:0000259" key="3">
    <source>
        <dbReference type="Pfam" id="PF01551"/>
    </source>
</evidence>
<dbReference type="InterPro" id="IPR011055">
    <property type="entry name" value="Dup_hybrid_motif"/>
</dbReference>
<keyword evidence="2" id="KW-0812">Transmembrane</keyword>
<dbReference type="RefSeq" id="WP_137620484.1">
    <property type="nucleotide sequence ID" value="NZ_NXLZ01000005.1"/>
</dbReference>
<name>A0A4U7BH80_9BACT</name>
<dbReference type="OrthoDB" id="9765786at2"/>
<dbReference type="InterPro" id="IPR050570">
    <property type="entry name" value="Cell_wall_metabolism_enzyme"/>
</dbReference>
<dbReference type="Pfam" id="PF01551">
    <property type="entry name" value="Peptidase_M23"/>
    <property type="match status" value="1"/>
</dbReference>
<dbReference type="Gene3D" id="2.70.70.10">
    <property type="entry name" value="Glucose Permease (Domain IIA)"/>
    <property type="match status" value="1"/>
</dbReference>
<keyword evidence="2" id="KW-1133">Transmembrane helix</keyword>
<dbReference type="EMBL" id="NXLZ01000005">
    <property type="protein sequence ID" value="TKX31063.1"/>
    <property type="molecule type" value="Genomic_DNA"/>
</dbReference>
<evidence type="ECO:0000256" key="1">
    <source>
        <dbReference type="ARBA" id="ARBA00022729"/>
    </source>
</evidence>
<sequence>MIKRKKKTFYLYFLIVAVLAVFFIIKKEVIFKQDLPQVFVPNIIYTNLEKPISVHIKDSKYPIKNVQIILRKDFNDKGIVIANEKIQNLSNITLQVALPKFEEKMKSFIMEISANNNNFWNFLTQNETKKQVAVIIDDASPKINVLSNSYQIEQGGAAAVVFSAQDANLDQVYIETNKERIFKATPYIKKGYYAAIIAWDAKDEEFRAYIVAKDKAGNASKERIRYYFLNHKYRVSNINLTDKFLDGKIENLAQEYAPKDNNFTRFEKFKFVNETLRNDNEILIHQITSEIPEAKLENFNINLFLPLKNAMKVGDFADHRYYSYNGQFVSDSYHMGIDLASVREAPIVSNNSGKVVFAQKNGIYGLNLIIYHGFGVYSLYGHCSSKNVDVGEELAKQSIIARTGTSGLALGDHLHFGVLVQGVETRPEQWQDRKWIENNIYKILDDGKKIILGQK</sequence>
<protein>
    <submittedName>
        <fullName evidence="4">Peptidase M23</fullName>
    </submittedName>
</protein>
<dbReference type="PANTHER" id="PTHR21666:SF289">
    <property type="entry name" value="L-ALA--D-GLU ENDOPEPTIDASE"/>
    <property type="match status" value="1"/>
</dbReference>
<evidence type="ECO:0000313" key="4">
    <source>
        <dbReference type="EMBL" id="TKX31063.1"/>
    </source>
</evidence>
<reference evidence="4 5" key="1">
    <citation type="submission" date="2018-05" db="EMBL/GenBank/DDBJ databases">
        <title>Novel Campyloabacter and Helicobacter Species and Strains.</title>
        <authorList>
            <person name="Mannion A.J."/>
            <person name="Shen Z."/>
            <person name="Fox J.G."/>
        </authorList>
    </citation>
    <scope>NUCLEOTIDE SEQUENCE [LARGE SCALE GENOMIC DNA]</scope>
    <source>
        <strain evidence="5">MIT17-664</strain>
    </source>
</reference>
<proteinExistence type="predicted"/>
<dbReference type="InterPro" id="IPR016047">
    <property type="entry name" value="M23ase_b-sheet_dom"/>
</dbReference>
<accession>A0A4U7BH80</accession>
<gene>
    <name evidence="4" type="ORF">CQA69_03700</name>
</gene>
<evidence type="ECO:0000256" key="2">
    <source>
        <dbReference type="SAM" id="Phobius"/>
    </source>
</evidence>
<keyword evidence="2" id="KW-0472">Membrane</keyword>
<dbReference type="SUPFAM" id="SSF51261">
    <property type="entry name" value="Duplicated hybrid motif"/>
    <property type="match status" value="1"/>
</dbReference>
<dbReference type="AlphaFoldDB" id="A0A4U7BH80"/>
<keyword evidence="5" id="KW-1185">Reference proteome</keyword>